<dbReference type="Proteomes" id="UP001589692">
    <property type="component" value="Unassembled WGS sequence"/>
</dbReference>
<gene>
    <name evidence="6" type="ORF">ACFFP0_01780</name>
</gene>
<dbReference type="PANTHER" id="PTHR42988">
    <property type="entry name" value="PHOSPHOHYDROLASE"/>
    <property type="match status" value="1"/>
</dbReference>
<evidence type="ECO:0000256" key="2">
    <source>
        <dbReference type="ARBA" id="ARBA00022801"/>
    </source>
</evidence>
<comment type="caution">
    <text evidence="6">The sequence shown here is derived from an EMBL/GenBank/DDBJ whole genome shotgun (WGS) entry which is preliminary data.</text>
</comment>
<keyword evidence="2" id="KW-0378">Hydrolase</keyword>
<evidence type="ECO:0000256" key="4">
    <source>
        <dbReference type="ARBA" id="ARBA00025742"/>
    </source>
</evidence>
<organism evidence="6 7">
    <name type="scientific">Rhizobium puerariae</name>
    <dbReference type="NCBI Taxonomy" id="1585791"/>
    <lineage>
        <taxon>Bacteria</taxon>
        <taxon>Pseudomonadati</taxon>
        <taxon>Pseudomonadota</taxon>
        <taxon>Alphaproteobacteria</taxon>
        <taxon>Hyphomicrobiales</taxon>
        <taxon>Rhizobiaceae</taxon>
        <taxon>Rhizobium/Agrobacterium group</taxon>
        <taxon>Rhizobium</taxon>
    </lineage>
</organism>
<keyword evidence="3" id="KW-0408">Iron</keyword>
<evidence type="ECO:0000256" key="1">
    <source>
        <dbReference type="ARBA" id="ARBA00022723"/>
    </source>
</evidence>
<dbReference type="EMBL" id="JBHMAA010000003">
    <property type="protein sequence ID" value="MFB9947554.1"/>
    <property type="molecule type" value="Genomic_DNA"/>
</dbReference>
<name>A0ABV6AAA0_9HYPH</name>
<sequence length="273" mass="30968">MKIIQITDIHLMPADETLFDNDPGARLAACLSDIRRNHPDADLCVITGDLAHHGQEQSYVRLRQALEGFPVPVRLLIGNHDDRTQFRRVFPDIEVDEHGFVQSVLDNEEGCFLFLDTNRADSHAGRYCADRLAWLDARLKEAAGRPVYLFMHHHPLPVHFRPVDELILEDGLVLGRLLEGHDVRHIFFGHVHRPICGSWNGIPFSTLRGLNHQTWLDFALERGIPCSMEPPAYAIVFIEGGSVVVHSHDFLDDSAKYHYDPDLPVDRQVVALT</sequence>
<dbReference type="InterPro" id="IPR026575">
    <property type="entry name" value="GpdQ/CpdA-like"/>
</dbReference>
<accession>A0ABV6AAA0</accession>
<proteinExistence type="inferred from homology"/>
<keyword evidence="7" id="KW-1185">Reference proteome</keyword>
<dbReference type="CDD" id="cd07402">
    <property type="entry name" value="MPP_GpdQ"/>
    <property type="match status" value="1"/>
</dbReference>
<dbReference type="Pfam" id="PF00149">
    <property type="entry name" value="Metallophos"/>
    <property type="match status" value="1"/>
</dbReference>
<evidence type="ECO:0000313" key="6">
    <source>
        <dbReference type="EMBL" id="MFB9947554.1"/>
    </source>
</evidence>
<protein>
    <submittedName>
        <fullName evidence="6">Phosphodiesterase</fullName>
    </submittedName>
</protein>
<dbReference type="SUPFAM" id="SSF56300">
    <property type="entry name" value="Metallo-dependent phosphatases"/>
    <property type="match status" value="1"/>
</dbReference>
<reference evidence="6 7" key="1">
    <citation type="submission" date="2024-09" db="EMBL/GenBank/DDBJ databases">
        <authorList>
            <person name="Sun Q."/>
            <person name="Mori K."/>
        </authorList>
    </citation>
    <scope>NUCLEOTIDE SEQUENCE [LARGE SCALE GENOMIC DNA]</scope>
    <source>
        <strain evidence="6 7">TBRC 4938</strain>
    </source>
</reference>
<comment type="similarity">
    <text evidence="4">Belongs to the cyclic nucleotide phosphodiesterase class-III family.</text>
</comment>
<dbReference type="RefSeq" id="WP_377255224.1">
    <property type="nucleotide sequence ID" value="NZ_JBHMAA010000003.1"/>
</dbReference>
<dbReference type="Gene3D" id="3.60.21.10">
    <property type="match status" value="1"/>
</dbReference>
<evidence type="ECO:0000256" key="3">
    <source>
        <dbReference type="ARBA" id="ARBA00023004"/>
    </source>
</evidence>
<dbReference type="PANTHER" id="PTHR42988:SF2">
    <property type="entry name" value="CYCLIC NUCLEOTIDE PHOSPHODIESTERASE CBUA0032-RELATED"/>
    <property type="match status" value="1"/>
</dbReference>
<feature type="domain" description="Calcineurin-like phosphoesterase" evidence="5">
    <location>
        <begin position="1"/>
        <end position="194"/>
    </location>
</feature>
<keyword evidence="1" id="KW-0479">Metal-binding</keyword>
<evidence type="ECO:0000313" key="7">
    <source>
        <dbReference type="Proteomes" id="UP001589692"/>
    </source>
</evidence>
<dbReference type="InterPro" id="IPR050884">
    <property type="entry name" value="CNP_phosphodiesterase-III"/>
</dbReference>
<dbReference type="InterPro" id="IPR004843">
    <property type="entry name" value="Calcineurin-like_PHP"/>
</dbReference>
<evidence type="ECO:0000259" key="5">
    <source>
        <dbReference type="Pfam" id="PF00149"/>
    </source>
</evidence>
<dbReference type="InterPro" id="IPR029052">
    <property type="entry name" value="Metallo-depent_PP-like"/>
</dbReference>